<dbReference type="RefSeq" id="WP_076353324.1">
    <property type="nucleotide sequence ID" value="NZ_CP033926.1"/>
</dbReference>
<evidence type="ECO:0000256" key="2">
    <source>
        <dbReference type="ARBA" id="ARBA00022763"/>
    </source>
</evidence>
<dbReference type="Proteomes" id="UP000186106">
    <property type="component" value="Unassembled WGS sequence"/>
</dbReference>
<comment type="similarity">
    <text evidence="1">Belongs to the RAD52 family.</text>
</comment>
<proteinExistence type="inferred from homology"/>
<dbReference type="KEGG" id="cjt:EG359_17265"/>
<reference evidence="5 6" key="1">
    <citation type="submission" date="2017-01" db="EMBL/GenBank/DDBJ databases">
        <authorList>
            <person name="Mah S.A."/>
            <person name="Swanson W.J."/>
            <person name="Moy G.W."/>
            <person name="Vacquier V.D."/>
        </authorList>
    </citation>
    <scope>NUCLEOTIDE SEQUENCE [LARGE SCALE GENOMIC DNA]</scope>
    <source>
        <strain evidence="5 6">DSM 16927</strain>
    </source>
</reference>
<keyword evidence="3" id="KW-0234">DNA repair</keyword>
<evidence type="ECO:0000256" key="3">
    <source>
        <dbReference type="ARBA" id="ARBA00023204"/>
    </source>
</evidence>
<evidence type="ECO:0000313" key="5">
    <source>
        <dbReference type="EMBL" id="SIS34220.1"/>
    </source>
</evidence>
<evidence type="ECO:0000313" key="6">
    <source>
        <dbReference type="Proteomes" id="UP000186106"/>
    </source>
</evidence>
<dbReference type="Pfam" id="PF04098">
    <property type="entry name" value="Rad52_Rad22"/>
    <property type="match status" value="1"/>
</dbReference>
<name>A0A1N7IB14_9FLAO</name>
<keyword evidence="2" id="KW-0227">DNA damage</keyword>
<reference evidence="4 7" key="2">
    <citation type="submission" date="2018-11" db="EMBL/GenBank/DDBJ databases">
        <title>Proposal to divide the Flavobacteriaceae and reorganize its genera based on Amino Acid Identity values calculated from whole genome sequences.</title>
        <authorList>
            <person name="Nicholson A.C."/>
            <person name="Gulvik C.A."/>
            <person name="Whitney A.M."/>
            <person name="Humrighouse B.W."/>
            <person name="Bell M."/>
            <person name="Holmes B."/>
            <person name="Steigerwalt A.G."/>
            <person name="Villarma A."/>
            <person name="Sheth M."/>
            <person name="Batra D."/>
            <person name="Pryor J."/>
            <person name="Bernardet J.-F."/>
            <person name="Hugo C."/>
            <person name="Kampfer P."/>
            <person name="Newman J."/>
            <person name="McQuiston J.R."/>
        </authorList>
    </citation>
    <scope>NUCLEOTIDE SEQUENCE [LARGE SCALE GENOMIC DNA]</scope>
    <source>
        <strain evidence="4 7">DSM 16927</strain>
    </source>
</reference>
<organism evidence="5 6">
    <name type="scientific">Chryseobacterium joostei</name>
    <dbReference type="NCBI Taxonomy" id="112234"/>
    <lineage>
        <taxon>Bacteria</taxon>
        <taxon>Pseudomonadati</taxon>
        <taxon>Bacteroidota</taxon>
        <taxon>Flavobacteriia</taxon>
        <taxon>Flavobacteriales</taxon>
        <taxon>Weeksellaceae</taxon>
        <taxon>Chryseobacterium group</taxon>
        <taxon>Chryseobacterium</taxon>
    </lineage>
</organism>
<dbReference type="EMBL" id="CP033926">
    <property type="protein sequence ID" value="AZB01254.1"/>
    <property type="molecule type" value="Genomic_DNA"/>
</dbReference>
<sequence>MGVSKEQLQKLKEPFPLKWRVKGLLPDNQMILIGYIDARQVQDRLDAVLGAENWQDDYFEIKNKQFCRIGIKIEDEWVWKADSGSESYLDASKGETSDSLKRAAVHWGINRDSYELGEIIIKCKIENGIPAPCDQAGNILKGKDLLEACKIISKEKESELIFDKTVLPTNQDPIKRGRTSKKPKIILP</sequence>
<dbReference type="AlphaFoldDB" id="A0A1N7IB14"/>
<keyword evidence="7" id="KW-1185">Reference proteome</keyword>
<dbReference type="GO" id="GO:0006281">
    <property type="term" value="P:DNA repair"/>
    <property type="evidence" value="ECO:0007669"/>
    <property type="project" value="UniProtKB-KW"/>
</dbReference>
<dbReference type="Proteomes" id="UP000279541">
    <property type="component" value="Chromosome"/>
</dbReference>
<evidence type="ECO:0000313" key="7">
    <source>
        <dbReference type="Proteomes" id="UP000279541"/>
    </source>
</evidence>
<dbReference type="OrthoDB" id="9805874at2"/>
<dbReference type="STRING" id="112234.SAMN05421768_103651"/>
<dbReference type="InterPro" id="IPR041247">
    <property type="entry name" value="Rad52_fam"/>
</dbReference>
<accession>A0A1N7IB14</accession>
<protein>
    <submittedName>
        <fullName evidence="5">Rad52/22 family double-strand break repair protein</fullName>
    </submittedName>
</protein>
<evidence type="ECO:0000313" key="4">
    <source>
        <dbReference type="EMBL" id="AZB01254.1"/>
    </source>
</evidence>
<evidence type="ECO:0000256" key="1">
    <source>
        <dbReference type="ARBA" id="ARBA00006638"/>
    </source>
</evidence>
<dbReference type="EMBL" id="FTNZ01000003">
    <property type="protein sequence ID" value="SIS34220.1"/>
    <property type="molecule type" value="Genomic_DNA"/>
</dbReference>
<gene>
    <name evidence="4" type="ORF">EG359_17265</name>
    <name evidence="5" type="ORF">SAMN05421768_103651</name>
</gene>